<dbReference type="CDD" id="cd06127">
    <property type="entry name" value="DEDDh"/>
    <property type="match status" value="1"/>
</dbReference>
<dbReference type="InterPro" id="IPR012337">
    <property type="entry name" value="RNaseH-like_sf"/>
</dbReference>
<dbReference type="InterPro" id="IPR029024">
    <property type="entry name" value="TerB-like"/>
</dbReference>
<dbReference type="Pfam" id="PF00533">
    <property type="entry name" value="BRCT"/>
    <property type="match status" value="1"/>
</dbReference>
<comment type="caution">
    <text evidence="5">The sequence shown here is derived from an EMBL/GenBank/DDBJ whole genome shotgun (WGS) entry which is preliminary data.</text>
</comment>
<evidence type="ECO:0000256" key="3">
    <source>
        <dbReference type="ARBA" id="ARBA00022839"/>
    </source>
</evidence>
<name>A0ABV8LZ76_9ACTN</name>
<keyword evidence="6" id="KW-1185">Reference proteome</keyword>
<dbReference type="Gene3D" id="3.40.50.10190">
    <property type="entry name" value="BRCT domain"/>
    <property type="match status" value="1"/>
</dbReference>
<gene>
    <name evidence="5" type="ORF">ACFOZ4_34330</name>
</gene>
<dbReference type="SUPFAM" id="SSF52113">
    <property type="entry name" value="BRCT domain"/>
    <property type="match status" value="1"/>
</dbReference>
<evidence type="ECO:0000313" key="6">
    <source>
        <dbReference type="Proteomes" id="UP001595816"/>
    </source>
</evidence>
<keyword evidence="3 5" id="KW-0269">Exonuclease</keyword>
<accession>A0ABV8LZ76</accession>
<dbReference type="Pfam" id="PF00929">
    <property type="entry name" value="RNase_T"/>
    <property type="match status" value="1"/>
</dbReference>
<feature type="domain" description="Exonuclease" evidence="4">
    <location>
        <begin position="1"/>
        <end position="168"/>
    </location>
</feature>
<dbReference type="SMART" id="SM00479">
    <property type="entry name" value="EXOIII"/>
    <property type="match status" value="1"/>
</dbReference>
<proteinExistence type="predicted"/>
<dbReference type="SUPFAM" id="SSF158682">
    <property type="entry name" value="TerB-like"/>
    <property type="match status" value="1"/>
</dbReference>
<dbReference type="Proteomes" id="UP001595816">
    <property type="component" value="Unassembled WGS sequence"/>
</dbReference>
<sequence>MYAVVDLETTGLRPSWHDRVVEIAIVHVDAAGNAEREWCSLVNPERDLGPQAIHGITAGEARRAPTFSQLAGSVVELLRGRVVVAHNLRFDAQFLSHEFNRLGFNVPIGFDYGLCTMSLAERYLPAAGRSLLDCCHVAGIAHDNAHSALHDARAAATLLARYLSAAGQPAPWTGLVTQAPAQVWPPITSTAGVRPVPRQQPGEPAEHFLSRLVARLPRLHNPQGDAYLDVLDRALLDRHISTTEADALIFVAEQLDLGYYEVIALHENYLQALAFAALADGVVTDDEHDDLVAVASLLGLGPDHLDQAIDAASQATRDNTPQQAPAQAGRFTLARGDTVVFTGQMDEPRDVWEARAHAKGLVVAERVTKHTRLLIAADPDSMSGKAKQAAKYGIPIIHPDAFNQLAPA</sequence>
<evidence type="ECO:0000313" key="5">
    <source>
        <dbReference type="EMBL" id="MFC4135717.1"/>
    </source>
</evidence>
<dbReference type="Gene3D" id="3.30.420.10">
    <property type="entry name" value="Ribonuclease H-like superfamily/Ribonuclease H"/>
    <property type="match status" value="1"/>
</dbReference>
<dbReference type="EMBL" id="JBHSAY010000024">
    <property type="protein sequence ID" value="MFC4135717.1"/>
    <property type="molecule type" value="Genomic_DNA"/>
</dbReference>
<dbReference type="PANTHER" id="PTHR30231">
    <property type="entry name" value="DNA POLYMERASE III SUBUNIT EPSILON"/>
    <property type="match status" value="1"/>
</dbReference>
<dbReference type="InterPro" id="IPR036397">
    <property type="entry name" value="RNaseH_sf"/>
</dbReference>
<keyword evidence="2" id="KW-0378">Hydrolase</keyword>
<dbReference type="InterPro" id="IPR013520">
    <property type="entry name" value="Ribonucl_H"/>
</dbReference>
<evidence type="ECO:0000256" key="2">
    <source>
        <dbReference type="ARBA" id="ARBA00022801"/>
    </source>
</evidence>
<evidence type="ECO:0000256" key="1">
    <source>
        <dbReference type="ARBA" id="ARBA00022722"/>
    </source>
</evidence>
<dbReference type="GO" id="GO:0004527">
    <property type="term" value="F:exonuclease activity"/>
    <property type="evidence" value="ECO:0007669"/>
    <property type="project" value="UniProtKB-KW"/>
</dbReference>
<dbReference type="InterPro" id="IPR036420">
    <property type="entry name" value="BRCT_dom_sf"/>
</dbReference>
<evidence type="ECO:0000259" key="4">
    <source>
        <dbReference type="SMART" id="SM00479"/>
    </source>
</evidence>
<reference evidence="6" key="1">
    <citation type="journal article" date="2019" name="Int. J. Syst. Evol. Microbiol.">
        <title>The Global Catalogue of Microorganisms (GCM) 10K type strain sequencing project: providing services to taxonomists for standard genome sequencing and annotation.</title>
        <authorList>
            <consortium name="The Broad Institute Genomics Platform"/>
            <consortium name="The Broad Institute Genome Sequencing Center for Infectious Disease"/>
            <person name="Wu L."/>
            <person name="Ma J."/>
        </authorList>
    </citation>
    <scope>NUCLEOTIDE SEQUENCE [LARGE SCALE GENOMIC DNA]</scope>
    <source>
        <strain evidence="6">CGMCC 4.7289</strain>
    </source>
</reference>
<organism evidence="5 6">
    <name type="scientific">Hamadaea flava</name>
    <dbReference type="NCBI Taxonomy" id="1742688"/>
    <lineage>
        <taxon>Bacteria</taxon>
        <taxon>Bacillati</taxon>
        <taxon>Actinomycetota</taxon>
        <taxon>Actinomycetes</taxon>
        <taxon>Micromonosporales</taxon>
        <taxon>Micromonosporaceae</taxon>
        <taxon>Hamadaea</taxon>
    </lineage>
</organism>
<dbReference type="SUPFAM" id="SSF53098">
    <property type="entry name" value="Ribonuclease H-like"/>
    <property type="match status" value="1"/>
</dbReference>
<keyword evidence="1" id="KW-0540">Nuclease</keyword>
<protein>
    <submittedName>
        <fullName evidence="5">Exonuclease domain-containing protein</fullName>
    </submittedName>
</protein>
<dbReference type="InterPro" id="IPR001357">
    <property type="entry name" value="BRCT_dom"/>
</dbReference>
<dbReference type="PANTHER" id="PTHR30231:SF4">
    <property type="entry name" value="PROTEIN NEN2"/>
    <property type="match status" value="1"/>
</dbReference>
<dbReference type="RefSeq" id="WP_253760701.1">
    <property type="nucleotide sequence ID" value="NZ_JAMZDZ010000001.1"/>
</dbReference>